<dbReference type="Pfam" id="PF19190">
    <property type="entry name" value="BACON_2"/>
    <property type="match status" value="1"/>
</dbReference>
<feature type="region of interest" description="Disordered" evidence="3">
    <location>
        <begin position="520"/>
        <end position="545"/>
    </location>
</feature>
<reference evidence="6" key="2">
    <citation type="journal article" date="2021" name="PeerJ">
        <title>Extensive microbial diversity within the chicken gut microbiome revealed by metagenomics and culture.</title>
        <authorList>
            <person name="Gilroy R."/>
            <person name="Ravi A."/>
            <person name="Getino M."/>
            <person name="Pursley I."/>
            <person name="Horton D.L."/>
            <person name="Alikhan N.F."/>
            <person name="Baker D."/>
            <person name="Gharbi K."/>
            <person name="Hall N."/>
            <person name="Watson M."/>
            <person name="Adriaenssens E.M."/>
            <person name="Foster-Nyarko E."/>
            <person name="Jarju S."/>
            <person name="Secka A."/>
            <person name="Antonio M."/>
            <person name="Oren A."/>
            <person name="Chaudhuri R.R."/>
            <person name="La Ragione R."/>
            <person name="Hildebrand F."/>
            <person name="Pallen M.J."/>
        </authorList>
    </citation>
    <scope>NUCLEOTIDE SEQUENCE</scope>
    <source>
        <strain evidence="6">B1-13419</strain>
    </source>
</reference>
<evidence type="ECO:0000259" key="5">
    <source>
        <dbReference type="SMART" id="SM00560"/>
    </source>
</evidence>
<comment type="caution">
    <text evidence="6">The sequence shown here is derived from an EMBL/GenBank/DDBJ whole genome shotgun (WGS) entry which is preliminary data.</text>
</comment>
<sequence>MKKISIFMAAAAMLFAFAGCEPEEQKVTEEPVSKDKISIAPQTKTFTPEGGSQPVMVTSSTDWTVTPAEEYDWISVDPVSGTDGDVVTFNVNPNATGKQLTAEFTFKAGDAKAKFTAISQSSDPVVLNLVSAADMEISHESARITVEVETNLSYRTLVPSVGDADWVTFNAALESENGATLYFDVQTLEGMDSRETVITISDPDNGCEPVSVNLKQRAMPVITPEKAEYFLSLDDTSLEIPVTANVEYEVAVEGDWLTYAGNEGGVEKFTFSTATERREATVTMTEKSPLGEAAPVVATVSVIQREAALVTSAINFSNARIFPEEWNNATPLQYMEALTIEALVRPDNFEKGGSGTLSTIMGIEGEFLVRIGDAGVPNNQLQIATSAGNYTDAALQLNTGEWYHIAVSYDKNAHKIQVYINGELKMDTFTSFVSTVNFGVARGNETGAWGSVVRVFWIGYAYAPERDFEGLMTELRIWNKALTAEEIQAENHFYTVDPSSEGLVAYWKCNEGEGTTVKDYSSSGNDLTGQTGLHQEGSGTNTYTTGDTQINWVEVSLP</sequence>
<keyword evidence="2" id="KW-1015">Disulfide bond</keyword>
<evidence type="ECO:0000313" key="6">
    <source>
        <dbReference type="EMBL" id="MBO8474183.1"/>
    </source>
</evidence>
<evidence type="ECO:0000256" key="2">
    <source>
        <dbReference type="ARBA" id="ARBA00023157"/>
    </source>
</evidence>
<organism evidence="6 7">
    <name type="scientific">Candidatus Cryptobacteroides faecigallinarum</name>
    <dbReference type="NCBI Taxonomy" id="2840763"/>
    <lineage>
        <taxon>Bacteria</taxon>
        <taxon>Pseudomonadati</taxon>
        <taxon>Bacteroidota</taxon>
        <taxon>Bacteroidia</taxon>
        <taxon>Bacteroidales</taxon>
        <taxon>Candidatus Cryptobacteroides</taxon>
    </lineage>
</organism>
<dbReference type="PROSITE" id="PS51257">
    <property type="entry name" value="PROKAR_LIPOPROTEIN"/>
    <property type="match status" value="1"/>
</dbReference>
<dbReference type="CDD" id="cd14948">
    <property type="entry name" value="BACON"/>
    <property type="match status" value="1"/>
</dbReference>
<evidence type="ECO:0000313" key="7">
    <source>
        <dbReference type="Proteomes" id="UP000823757"/>
    </source>
</evidence>
<evidence type="ECO:0000256" key="3">
    <source>
        <dbReference type="SAM" id="MobiDB-lite"/>
    </source>
</evidence>
<dbReference type="Gene3D" id="2.60.40.10">
    <property type="entry name" value="Immunoglobulins"/>
    <property type="match status" value="2"/>
</dbReference>
<dbReference type="AlphaFoldDB" id="A0A9D9NID7"/>
<dbReference type="Pfam" id="PF13004">
    <property type="entry name" value="BACON"/>
    <property type="match status" value="1"/>
</dbReference>
<dbReference type="GO" id="GO:0004553">
    <property type="term" value="F:hydrolase activity, hydrolyzing O-glycosyl compounds"/>
    <property type="evidence" value="ECO:0007669"/>
    <property type="project" value="UniProtKB-ARBA"/>
</dbReference>
<protein>
    <recommendedName>
        <fullName evidence="5">LamG-like jellyroll fold domain-containing protein</fullName>
    </recommendedName>
</protein>
<keyword evidence="1 4" id="KW-0732">Signal</keyword>
<dbReference type="InterPro" id="IPR024361">
    <property type="entry name" value="BACON"/>
</dbReference>
<dbReference type="InterPro" id="IPR013783">
    <property type="entry name" value="Ig-like_fold"/>
</dbReference>
<dbReference type="EMBL" id="JADIMD010000037">
    <property type="protein sequence ID" value="MBO8474183.1"/>
    <property type="molecule type" value="Genomic_DNA"/>
</dbReference>
<name>A0A9D9NID7_9BACT</name>
<feature type="chain" id="PRO_5039359157" description="LamG-like jellyroll fold domain-containing protein" evidence="4">
    <location>
        <begin position="19"/>
        <end position="558"/>
    </location>
</feature>
<proteinExistence type="predicted"/>
<dbReference type="InterPro" id="IPR013320">
    <property type="entry name" value="ConA-like_dom_sf"/>
</dbReference>
<reference evidence="6" key="1">
    <citation type="submission" date="2020-10" db="EMBL/GenBank/DDBJ databases">
        <authorList>
            <person name="Gilroy R."/>
        </authorList>
    </citation>
    <scope>NUCLEOTIDE SEQUENCE</scope>
    <source>
        <strain evidence="6">B1-13419</strain>
    </source>
</reference>
<dbReference type="Proteomes" id="UP000823757">
    <property type="component" value="Unassembled WGS sequence"/>
</dbReference>
<dbReference type="GO" id="GO:0005975">
    <property type="term" value="P:carbohydrate metabolic process"/>
    <property type="evidence" value="ECO:0007669"/>
    <property type="project" value="UniProtKB-ARBA"/>
</dbReference>
<feature type="signal peptide" evidence="4">
    <location>
        <begin position="1"/>
        <end position="18"/>
    </location>
</feature>
<dbReference type="SMART" id="SM00560">
    <property type="entry name" value="LamGL"/>
    <property type="match status" value="1"/>
</dbReference>
<accession>A0A9D9NID7</accession>
<dbReference type="Gene3D" id="2.60.120.200">
    <property type="match status" value="1"/>
</dbReference>
<dbReference type="InterPro" id="IPR006558">
    <property type="entry name" value="LamG-like"/>
</dbReference>
<feature type="domain" description="LamG-like jellyroll fold" evidence="5">
    <location>
        <begin position="336"/>
        <end position="485"/>
    </location>
</feature>
<evidence type="ECO:0000256" key="4">
    <source>
        <dbReference type="SAM" id="SignalP"/>
    </source>
</evidence>
<evidence type="ECO:0000256" key="1">
    <source>
        <dbReference type="ARBA" id="ARBA00022729"/>
    </source>
</evidence>
<dbReference type="SUPFAM" id="SSF49899">
    <property type="entry name" value="Concanavalin A-like lectins/glucanases"/>
    <property type="match status" value="1"/>
</dbReference>
<dbReference type="Pfam" id="PF13385">
    <property type="entry name" value="Laminin_G_3"/>
    <property type="match status" value="1"/>
</dbReference>
<gene>
    <name evidence="6" type="ORF">IAB91_02685</name>
</gene>